<dbReference type="AlphaFoldDB" id="A0A427XU47"/>
<evidence type="ECO:0000313" key="2">
    <source>
        <dbReference type="EMBL" id="RSH82486.1"/>
    </source>
</evidence>
<dbReference type="Proteomes" id="UP000279236">
    <property type="component" value="Unassembled WGS sequence"/>
</dbReference>
<accession>A0A427XU47</accession>
<dbReference type="EMBL" id="RSCE01000005">
    <property type="protein sequence ID" value="RSH82486.1"/>
    <property type="molecule type" value="Genomic_DNA"/>
</dbReference>
<dbReference type="GeneID" id="39592007"/>
<proteinExistence type="predicted"/>
<sequence>MISSQPFPAAAHLTSSPSASPILRPVAGTLPDDDHSPRTPRSATRAAYTPARLARSSSRTRGEVDAPTRSFAQEIADCVRARKARAAVLGISPASPGGKERDHLEFIVDIPVWSPGCFSDLSTLHALRDTTLAHVHALLAHLVSEHALHGTYRLLARPPAAVGWAGIRLAPSPLDIDIETGAIPLPVRRTSFVKPERDGSGGVASPKATAMSISPAAAGFFDHDHAIADSDSESGSVIDVPLTPGYRNDTPLAEEPGHDDEDSTDDAVQAEVARRGGKEGMVFVAKLKGQLSLILT</sequence>
<evidence type="ECO:0000313" key="3">
    <source>
        <dbReference type="Proteomes" id="UP000279236"/>
    </source>
</evidence>
<dbReference type="OrthoDB" id="2575571at2759"/>
<protein>
    <submittedName>
        <fullName evidence="2">Uncharacterized protein</fullName>
    </submittedName>
</protein>
<reference evidence="2 3" key="1">
    <citation type="submission" date="2018-11" db="EMBL/GenBank/DDBJ databases">
        <title>Genome sequence of Apiotrichum porosum DSM 27194.</title>
        <authorList>
            <person name="Aliyu H."/>
            <person name="Gorte O."/>
            <person name="Ochsenreither K."/>
        </authorList>
    </citation>
    <scope>NUCLEOTIDE SEQUENCE [LARGE SCALE GENOMIC DNA]</scope>
    <source>
        <strain evidence="2 3">DSM 27194</strain>
    </source>
</reference>
<evidence type="ECO:0000256" key="1">
    <source>
        <dbReference type="SAM" id="MobiDB-lite"/>
    </source>
</evidence>
<organism evidence="2 3">
    <name type="scientific">Apiotrichum porosum</name>
    <dbReference type="NCBI Taxonomy" id="105984"/>
    <lineage>
        <taxon>Eukaryota</taxon>
        <taxon>Fungi</taxon>
        <taxon>Dikarya</taxon>
        <taxon>Basidiomycota</taxon>
        <taxon>Agaricomycotina</taxon>
        <taxon>Tremellomycetes</taxon>
        <taxon>Trichosporonales</taxon>
        <taxon>Trichosporonaceae</taxon>
        <taxon>Apiotrichum</taxon>
    </lineage>
</organism>
<gene>
    <name evidence="2" type="ORF">EHS24_007464</name>
</gene>
<feature type="region of interest" description="Disordered" evidence="1">
    <location>
        <begin position="1"/>
        <end position="67"/>
    </location>
</feature>
<feature type="region of interest" description="Disordered" evidence="1">
    <location>
        <begin position="231"/>
        <end position="269"/>
    </location>
</feature>
<comment type="caution">
    <text evidence="2">The sequence shown here is derived from an EMBL/GenBank/DDBJ whole genome shotgun (WGS) entry which is preliminary data.</text>
</comment>
<name>A0A427XU47_9TREE</name>
<dbReference type="RefSeq" id="XP_028476718.1">
    <property type="nucleotide sequence ID" value="XM_028622825.1"/>
</dbReference>
<keyword evidence="3" id="KW-1185">Reference proteome</keyword>